<proteinExistence type="predicted"/>
<evidence type="ECO:0000313" key="2">
    <source>
        <dbReference type="Proteomes" id="UP001164733"/>
    </source>
</evidence>
<gene>
    <name evidence="1" type="ORF">LL038_07995</name>
</gene>
<dbReference type="AlphaFoldDB" id="A0AA47EMM7"/>
<dbReference type="RefSeq" id="WP_216128138.1">
    <property type="nucleotide sequence ID" value="NZ_CP086239.1"/>
</dbReference>
<accession>A0AA47EMM7</accession>
<sequence>MDYFLLKQDERYTNTPRLIDVFKKINMKNLNLLNAHKIEDMIIFNVNADDNCEFLDVLDSQLFLISDELKKIIEKYDRDILFISLPLIDGLHDRQENYSLPIFEEIEALSDKTELGLDKRIIKNIILSKEKIKGKKIFRIKESTKPLIVVRLDVAESLLRRDFKGIKLERLQVEEISN</sequence>
<protein>
    <submittedName>
        <fullName evidence="1">Uncharacterized protein</fullName>
    </submittedName>
</protein>
<evidence type="ECO:0000313" key="1">
    <source>
        <dbReference type="EMBL" id="WAG62164.1"/>
    </source>
</evidence>
<dbReference type="Proteomes" id="UP001164733">
    <property type="component" value="Chromosome"/>
</dbReference>
<organism evidence="1 2">
    <name type="scientific">Clostridium estertheticum</name>
    <dbReference type="NCBI Taxonomy" id="238834"/>
    <lineage>
        <taxon>Bacteria</taxon>
        <taxon>Bacillati</taxon>
        <taxon>Bacillota</taxon>
        <taxon>Clostridia</taxon>
        <taxon>Eubacteriales</taxon>
        <taxon>Clostridiaceae</taxon>
        <taxon>Clostridium</taxon>
    </lineage>
</organism>
<dbReference type="EMBL" id="CP086239">
    <property type="protein sequence ID" value="WAG62164.1"/>
    <property type="molecule type" value="Genomic_DNA"/>
</dbReference>
<name>A0AA47EMM7_9CLOT</name>
<reference evidence="1" key="1">
    <citation type="submission" date="2021-11" db="EMBL/GenBank/DDBJ databases">
        <title>Clostridia strains as spoilage organisms.</title>
        <authorList>
            <person name="Wambui J."/>
            <person name="Stevens M.J.A."/>
            <person name="Stephan R."/>
        </authorList>
    </citation>
    <scope>NUCLEOTIDE SEQUENCE</scope>
    <source>
        <strain evidence="1">CF009</strain>
    </source>
</reference>